<protein>
    <recommendedName>
        <fullName evidence="9">Anion exchange protein</fullName>
    </recommendedName>
</protein>
<evidence type="ECO:0000259" key="12">
    <source>
        <dbReference type="Pfam" id="PF07565"/>
    </source>
</evidence>
<evidence type="ECO:0000256" key="4">
    <source>
        <dbReference type="ARBA" id="ARBA00022475"/>
    </source>
</evidence>
<feature type="transmembrane region" description="Helical" evidence="9">
    <location>
        <begin position="977"/>
        <end position="996"/>
    </location>
</feature>
<dbReference type="InterPro" id="IPR003020">
    <property type="entry name" value="HCO3_transpt_euk"/>
</dbReference>
<feature type="domain" description="Bicarbonate transporter-like transmembrane" evidence="11">
    <location>
        <begin position="548"/>
        <end position="1107"/>
    </location>
</feature>
<dbReference type="AlphaFoldDB" id="A0AA39M9W0"/>
<dbReference type="Gene3D" id="3.40.930.10">
    <property type="entry name" value="Mannitol-specific EII, Chain A"/>
    <property type="match status" value="2"/>
</dbReference>
<feature type="region of interest" description="Disordered" evidence="10">
    <location>
        <begin position="334"/>
        <end position="376"/>
    </location>
</feature>
<comment type="subcellular location">
    <subcellularLocation>
        <location evidence="1">Cell membrane</location>
        <topology evidence="1">Multi-pass membrane protein</topology>
    </subcellularLocation>
    <subcellularLocation>
        <location evidence="9">Membrane</location>
        <topology evidence="9">Multi-pass membrane protein</topology>
    </subcellularLocation>
</comment>
<dbReference type="EMBL" id="JAUCMV010000001">
    <property type="protein sequence ID" value="KAK0426362.1"/>
    <property type="molecule type" value="Genomic_DNA"/>
</dbReference>
<keyword evidence="3 9" id="KW-0813">Transport</keyword>
<dbReference type="GO" id="GO:0005886">
    <property type="term" value="C:plasma membrane"/>
    <property type="evidence" value="ECO:0007669"/>
    <property type="project" value="UniProtKB-SubCell"/>
</dbReference>
<keyword evidence="5 9" id="KW-0812">Transmembrane</keyword>
<evidence type="ECO:0000313" key="14">
    <source>
        <dbReference type="Proteomes" id="UP001175271"/>
    </source>
</evidence>
<comment type="similarity">
    <text evidence="2 9">Belongs to the anion exchanger (TC 2.A.31) family.</text>
</comment>
<feature type="transmembrane region" description="Helical" evidence="9">
    <location>
        <begin position="693"/>
        <end position="711"/>
    </location>
</feature>
<evidence type="ECO:0000256" key="7">
    <source>
        <dbReference type="ARBA" id="ARBA00023065"/>
    </source>
</evidence>
<dbReference type="Pfam" id="PF07565">
    <property type="entry name" value="Band_3_cyto"/>
    <property type="match status" value="2"/>
</dbReference>
<dbReference type="Gene3D" id="1.10.287.570">
    <property type="entry name" value="Helical hairpin bin"/>
    <property type="match status" value="1"/>
</dbReference>
<comment type="caution">
    <text evidence="13">The sequence shown here is derived from an EMBL/GenBank/DDBJ whole genome shotgun (WGS) entry which is preliminary data.</text>
</comment>
<feature type="transmembrane region" description="Helical" evidence="9">
    <location>
        <begin position="792"/>
        <end position="809"/>
    </location>
</feature>
<evidence type="ECO:0000313" key="13">
    <source>
        <dbReference type="EMBL" id="KAK0426362.1"/>
    </source>
</evidence>
<evidence type="ECO:0000256" key="3">
    <source>
        <dbReference type="ARBA" id="ARBA00022448"/>
    </source>
</evidence>
<feature type="transmembrane region" description="Helical" evidence="9">
    <location>
        <begin position="665"/>
        <end position="686"/>
    </location>
</feature>
<evidence type="ECO:0000256" key="5">
    <source>
        <dbReference type="ARBA" id="ARBA00022692"/>
    </source>
</evidence>
<dbReference type="InterPro" id="IPR013769">
    <property type="entry name" value="Band3_cytoplasmic_dom"/>
</dbReference>
<keyword evidence="6 9" id="KW-1133">Transmembrane helix</keyword>
<feature type="compositionally biased region" description="Polar residues" evidence="10">
    <location>
        <begin position="1236"/>
        <end position="1248"/>
    </location>
</feature>
<feature type="transmembrane region" description="Helical" evidence="9">
    <location>
        <begin position="829"/>
        <end position="847"/>
    </location>
</feature>
<feature type="transmembrane region" description="Helical" evidence="9">
    <location>
        <begin position="877"/>
        <end position="896"/>
    </location>
</feature>
<evidence type="ECO:0000256" key="6">
    <source>
        <dbReference type="ARBA" id="ARBA00022989"/>
    </source>
</evidence>
<dbReference type="SUPFAM" id="SSF55804">
    <property type="entry name" value="Phoshotransferase/anion transport protein"/>
    <property type="match status" value="2"/>
</dbReference>
<keyword evidence="7 9" id="KW-0406">Ion transport</keyword>
<evidence type="ECO:0000256" key="8">
    <source>
        <dbReference type="ARBA" id="ARBA00023136"/>
    </source>
</evidence>
<dbReference type="InterPro" id="IPR016152">
    <property type="entry name" value="PTrfase/Anion_transptr"/>
</dbReference>
<accession>A0AA39M9W0</accession>
<feature type="transmembrane region" description="Helical" evidence="9">
    <location>
        <begin position="917"/>
        <end position="943"/>
    </location>
</feature>
<name>A0AA39M9W0_9BILA</name>
<feature type="transmembrane region" description="Helical" evidence="9">
    <location>
        <begin position="1042"/>
        <end position="1066"/>
    </location>
</feature>
<keyword evidence="8 9" id="KW-0472">Membrane</keyword>
<evidence type="ECO:0000256" key="9">
    <source>
        <dbReference type="RuleBase" id="RU362035"/>
    </source>
</evidence>
<feature type="transmembrane region" description="Helical" evidence="9">
    <location>
        <begin position="606"/>
        <end position="624"/>
    </location>
</feature>
<dbReference type="GO" id="GO:0008509">
    <property type="term" value="F:monoatomic anion transmembrane transporter activity"/>
    <property type="evidence" value="ECO:0007669"/>
    <property type="project" value="InterPro"/>
</dbReference>
<keyword evidence="14" id="KW-1185">Reference proteome</keyword>
<dbReference type="GO" id="GO:0051453">
    <property type="term" value="P:regulation of intracellular pH"/>
    <property type="evidence" value="ECO:0007669"/>
    <property type="project" value="TreeGrafter"/>
</dbReference>
<evidence type="ECO:0000256" key="1">
    <source>
        <dbReference type="ARBA" id="ARBA00004651"/>
    </source>
</evidence>
<feature type="transmembrane region" description="Helical" evidence="9">
    <location>
        <begin position="576"/>
        <end position="597"/>
    </location>
</feature>
<gene>
    <name evidence="13" type="ORF">QR680_009669</name>
</gene>
<dbReference type="Pfam" id="PF00955">
    <property type="entry name" value="HCO3_cotransp"/>
    <property type="match status" value="1"/>
</dbReference>
<dbReference type="GO" id="GO:0008510">
    <property type="term" value="F:sodium:bicarbonate symporter activity"/>
    <property type="evidence" value="ECO:0007669"/>
    <property type="project" value="TreeGrafter"/>
</dbReference>
<proteinExistence type="inferred from homology"/>
<feature type="domain" description="Band 3 cytoplasmic" evidence="12">
    <location>
        <begin position="98"/>
        <end position="176"/>
    </location>
</feature>
<keyword evidence="4" id="KW-1003">Cell membrane</keyword>
<sequence>MASEEEEPGDDAHGTILTPIDASARTVAASVDEYGEGRRDSNLWMSMGIHKPEEGSARKRRMSKRFDSMDKNTAEQLQELAPGTRVMFLLQEKDDVPAVFTEMGELMRSGEVEEWRETARWVKFEEDVEEGGNRWSKPHVATLSLHSLFQLRSCLLNGAVLIDLEAESLPQVIGEFLLLENKGHLSRAADSIRNAIVTFLGPLGKGPSTVPQSSQNSAHRHLRELRIREVPRSLGPNVIADSNGQSVNGQRTTASSIEYGPSDLLLDDLIRTGQLAEADRDNVRQVLLRRHTHQYEQAGKTSNGNGPGQGGSFLNAVRSISDIGRSFSHGRNLARSAAAEEETPKRSGAQLELPKVGSVPQEMPREGSHSDVSKGNTHFLKKLPPGVEASNVLIGEVDFLAHHITAFIRLKSASILGDLTEVPVPTRFLFFLLGPTGHSAQYREIGRAIATLMSDEIFHDVAYKARNRSDLLDGVDEFLDQVTVLPPGEWDPNIRIEPPTVIPSQHKRKLINSELLPKTDTDGHPHKEVEEEVEAHGNDPALKRTGHFCGGLILDIKRKLPWYVSDFKDAFNMQCVATFFFMYFALLAPIVTFGGLLEEATHQRMAAMENLFGGAICGVVYHLFAGQPLTIIGSTGPVLVFETIVYDICATIGIDYLSFRFWVHVWTALILFITVVTDASSLVSYITRFTEESFATLIAVIFIYEAIMKLIKIKDQLDVINWSRDVVGGSCACIDDGVDTSKVVTLIHKHHWDGQIAHNDTYIDFSHVDLGRCRQIGGALDGDSCYVLYDKLLMSLVLMLGTFFLAITLKKMRNSCYFPSRARQFFSDFAVMIAIVAMTLIDYGVGINTPKLNVPSTFRPTWEGRGWLIPPFNGNPWWTAPVAFVPALLACILIFMDQQITTVIVNRKENKLKKGCGYHLDLLVLSVLIILVGFLGLPIYVAATVLSINHVNSLRVESESRAPGEVAHFVGVREQRVTGIVTFLMIGLSVLMTRVLGHIPMPVLYGVFLYMGIAALGGIQLFDRILLLLMPMKYQPDTIYIRHVPITVIHMFTLCQVGCLAVLWIVKSIKKTSMAFPIMLVVMVAVRKLMEKAFSEKDLKYLDDKMPDFHLRKREDLKRKQSETKEEIEIDLDENQGTIHAVKTEAHLHIPMASGNVIKIPLAAIQDKPSHNINISKEVASSGMWKHITAAESKSSLQNLARNKEDDVTVNLATPEDDEEAIMIKVIKPSPDASLQPLSQHQQETQPLLNKHSDTPV</sequence>
<dbReference type="InterPro" id="IPR011531">
    <property type="entry name" value="HCO3_transpt-like_TM_dom"/>
</dbReference>
<evidence type="ECO:0000256" key="2">
    <source>
        <dbReference type="ARBA" id="ARBA00010993"/>
    </source>
</evidence>
<organism evidence="13 14">
    <name type="scientific">Steinernema hermaphroditum</name>
    <dbReference type="NCBI Taxonomy" id="289476"/>
    <lineage>
        <taxon>Eukaryota</taxon>
        <taxon>Metazoa</taxon>
        <taxon>Ecdysozoa</taxon>
        <taxon>Nematoda</taxon>
        <taxon>Chromadorea</taxon>
        <taxon>Rhabditida</taxon>
        <taxon>Tylenchina</taxon>
        <taxon>Panagrolaimomorpha</taxon>
        <taxon>Strongyloidoidea</taxon>
        <taxon>Steinernematidae</taxon>
        <taxon>Steinernema</taxon>
    </lineage>
</organism>
<dbReference type="PRINTS" id="PR01231">
    <property type="entry name" value="HCO3TRNSPORT"/>
</dbReference>
<dbReference type="PANTHER" id="PTHR11453">
    <property type="entry name" value="ANION EXCHANGE PROTEIN"/>
    <property type="match status" value="1"/>
</dbReference>
<dbReference type="Proteomes" id="UP001175271">
    <property type="component" value="Unassembled WGS sequence"/>
</dbReference>
<feature type="compositionally biased region" description="Basic and acidic residues" evidence="10">
    <location>
        <begin position="363"/>
        <end position="372"/>
    </location>
</feature>
<evidence type="ECO:0000256" key="10">
    <source>
        <dbReference type="SAM" id="MobiDB-lite"/>
    </source>
</evidence>
<evidence type="ECO:0000259" key="11">
    <source>
        <dbReference type="Pfam" id="PF00955"/>
    </source>
</evidence>
<dbReference type="FunFam" id="1.10.287.570:FF:000001">
    <property type="entry name" value="Anion exchange protein"/>
    <property type="match status" value="1"/>
</dbReference>
<dbReference type="PANTHER" id="PTHR11453:SF36">
    <property type="entry name" value="ANION EXCHANGE PROTEIN"/>
    <property type="match status" value="1"/>
</dbReference>
<feature type="region of interest" description="Disordered" evidence="10">
    <location>
        <begin position="1232"/>
        <end position="1257"/>
    </location>
</feature>
<feature type="transmembrane region" description="Helical" evidence="9">
    <location>
        <begin position="1003"/>
        <end position="1022"/>
    </location>
</feature>
<feature type="domain" description="Band 3 cytoplasmic" evidence="12">
    <location>
        <begin position="262"/>
        <end position="492"/>
    </location>
</feature>
<reference evidence="13" key="1">
    <citation type="submission" date="2023-06" db="EMBL/GenBank/DDBJ databases">
        <title>Genomic analysis of the entomopathogenic nematode Steinernema hermaphroditum.</title>
        <authorList>
            <person name="Schwarz E.M."/>
            <person name="Heppert J.K."/>
            <person name="Baniya A."/>
            <person name="Schwartz H.T."/>
            <person name="Tan C.-H."/>
            <person name="Antoshechkin I."/>
            <person name="Sternberg P.W."/>
            <person name="Goodrich-Blair H."/>
            <person name="Dillman A.R."/>
        </authorList>
    </citation>
    <scope>NUCLEOTIDE SEQUENCE</scope>
    <source>
        <strain evidence="13">PS9179</strain>
        <tissue evidence="13">Whole animal</tissue>
    </source>
</reference>
<dbReference type="GO" id="GO:0005452">
    <property type="term" value="F:solute:inorganic anion antiporter activity"/>
    <property type="evidence" value="ECO:0007669"/>
    <property type="project" value="InterPro"/>
</dbReference>
<dbReference type="NCBIfam" id="TIGR00834">
    <property type="entry name" value="ae"/>
    <property type="match status" value="1"/>
</dbReference>